<comment type="caution">
    <text evidence="4">The sequence shown here is derived from an EMBL/GenBank/DDBJ whole genome shotgun (WGS) entry which is preliminary data.</text>
</comment>
<dbReference type="Pfam" id="PF06725">
    <property type="entry name" value="3D"/>
    <property type="match status" value="1"/>
</dbReference>
<dbReference type="PROSITE" id="PS51782">
    <property type="entry name" value="LYSM"/>
    <property type="match status" value="2"/>
</dbReference>
<feature type="domain" description="LysM" evidence="3">
    <location>
        <begin position="25"/>
        <end position="68"/>
    </location>
</feature>
<dbReference type="EMBL" id="NPMS01000015">
    <property type="protein sequence ID" value="OZU87080.1"/>
    <property type="molecule type" value="Genomic_DNA"/>
</dbReference>
<dbReference type="OrthoDB" id="9798935at2"/>
<dbReference type="GO" id="GO:0004553">
    <property type="term" value="F:hydrolase activity, hydrolyzing O-glycosyl compounds"/>
    <property type="evidence" value="ECO:0007669"/>
    <property type="project" value="InterPro"/>
</dbReference>
<reference evidence="4 5" key="1">
    <citation type="submission" date="2017-08" db="EMBL/GenBank/DDBJ databases">
        <title>Virgibacillus indicus sp. nov. and Virgibacillus profoundi sp. nov, two moderately halophilic bacteria isolated from marine sediment by using the Microfluidic Streak Plate.</title>
        <authorList>
            <person name="Xu B."/>
            <person name="Hu B."/>
            <person name="Wang J."/>
            <person name="Zhu Y."/>
            <person name="Huang L."/>
            <person name="Du W."/>
            <person name="Huang Y."/>
        </authorList>
    </citation>
    <scope>NUCLEOTIDE SEQUENCE [LARGE SCALE GENOMIC DNA]</scope>
    <source>
        <strain evidence="4 5">IO3-P2-C2</strain>
    </source>
</reference>
<dbReference type="Gene3D" id="3.10.350.10">
    <property type="entry name" value="LysM domain"/>
    <property type="match status" value="2"/>
</dbReference>
<gene>
    <name evidence="4" type="ORF">CIL03_18460</name>
</gene>
<sequence>MKKIVAAIATGFIITGAAAINVSAEDYEVQQGDNLWDIADEYNTSVEELVDINELKSTVIHPKQTLFINEKYVVQQGDTLISIADDYDVTAEELTEWNNLSSSVITIGQELEIKGVNVAQEDNPAPKAAKKASGEEEQNTQNTAAADESNKKEAETAAKAEQEQTAEGKTVSVTATAYTAGCAGCSGITSTGIDLNANPNAKVIAVDPNVIPLGSEVYVEGYGYAVAGDIGSAIKGNKIDIHVPTKDDAYSWGVKTVDVTIVE</sequence>
<feature type="region of interest" description="Disordered" evidence="2">
    <location>
        <begin position="117"/>
        <end position="170"/>
    </location>
</feature>
<protein>
    <submittedName>
        <fullName evidence="4">Cell wall-binding protein</fullName>
    </submittedName>
</protein>
<evidence type="ECO:0000259" key="3">
    <source>
        <dbReference type="PROSITE" id="PS51782"/>
    </source>
</evidence>
<evidence type="ECO:0000256" key="1">
    <source>
        <dbReference type="ARBA" id="ARBA00022729"/>
    </source>
</evidence>
<dbReference type="RefSeq" id="WP_094887361.1">
    <property type="nucleotide sequence ID" value="NZ_NPMS01000015.1"/>
</dbReference>
<dbReference type="SUPFAM" id="SSF54106">
    <property type="entry name" value="LysM domain"/>
    <property type="match status" value="2"/>
</dbReference>
<dbReference type="GO" id="GO:0019867">
    <property type="term" value="C:outer membrane"/>
    <property type="evidence" value="ECO:0007669"/>
    <property type="project" value="InterPro"/>
</dbReference>
<evidence type="ECO:0000313" key="5">
    <source>
        <dbReference type="Proteomes" id="UP000216498"/>
    </source>
</evidence>
<organism evidence="4 5">
    <name type="scientific">Virgibacillus indicus</name>
    <dbReference type="NCBI Taxonomy" id="2024554"/>
    <lineage>
        <taxon>Bacteria</taxon>
        <taxon>Bacillati</taxon>
        <taxon>Bacillota</taxon>
        <taxon>Bacilli</taxon>
        <taxon>Bacillales</taxon>
        <taxon>Bacillaceae</taxon>
        <taxon>Virgibacillus</taxon>
    </lineage>
</organism>
<dbReference type="SUPFAM" id="SSF50685">
    <property type="entry name" value="Barwin-like endoglucanases"/>
    <property type="match status" value="1"/>
</dbReference>
<dbReference type="SMART" id="SM00257">
    <property type="entry name" value="LysM"/>
    <property type="match status" value="2"/>
</dbReference>
<dbReference type="Proteomes" id="UP000216498">
    <property type="component" value="Unassembled WGS sequence"/>
</dbReference>
<keyword evidence="1" id="KW-0732">Signal</keyword>
<feature type="compositionally biased region" description="Basic and acidic residues" evidence="2">
    <location>
        <begin position="148"/>
        <end position="162"/>
    </location>
</feature>
<keyword evidence="5" id="KW-1185">Reference proteome</keyword>
<dbReference type="GO" id="GO:0009254">
    <property type="term" value="P:peptidoglycan turnover"/>
    <property type="evidence" value="ECO:0007669"/>
    <property type="project" value="InterPro"/>
</dbReference>
<dbReference type="PANTHER" id="PTHR39160:SF6">
    <property type="entry name" value="CELL WALL-BINDING PROTEIN YOCH"/>
    <property type="match status" value="1"/>
</dbReference>
<dbReference type="Gene3D" id="2.40.40.10">
    <property type="entry name" value="RlpA-like domain"/>
    <property type="match status" value="1"/>
</dbReference>
<proteinExistence type="predicted"/>
<dbReference type="CDD" id="cd22786">
    <property type="entry name" value="DPBB_YuiC-like"/>
    <property type="match status" value="1"/>
</dbReference>
<dbReference type="InterPro" id="IPR018392">
    <property type="entry name" value="LysM"/>
</dbReference>
<feature type="domain" description="LysM" evidence="3">
    <location>
        <begin position="70"/>
        <end position="113"/>
    </location>
</feature>
<name>A0A265N4V3_9BACI</name>
<dbReference type="InterPro" id="IPR010611">
    <property type="entry name" value="3D_dom"/>
</dbReference>
<accession>A0A265N4V3</accession>
<dbReference type="InterPro" id="IPR036779">
    <property type="entry name" value="LysM_dom_sf"/>
</dbReference>
<dbReference type="InterPro" id="IPR051933">
    <property type="entry name" value="Resuscitation_pf_RpfB"/>
</dbReference>
<dbReference type="PANTHER" id="PTHR39160">
    <property type="entry name" value="CELL WALL-BINDING PROTEIN YOCH"/>
    <property type="match status" value="1"/>
</dbReference>
<dbReference type="InterPro" id="IPR036908">
    <property type="entry name" value="RlpA-like_sf"/>
</dbReference>
<dbReference type="Pfam" id="PF01476">
    <property type="entry name" value="LysM"/>
    <property type="match status" value="2"/>
</dbReference>
<evidence type="ECO:0000256" key="2">
    <source>
        <dbReference type="SAM" id="MobiDB-lite"/>
    </source>
</evidence>
<dbReference type="AlphaFoldDB" id="A0A265N4V3"/>
<dbReference type="CDD" id="cd00118">
    <property type="entry name" value="LysM"/>
    <property type="match status" value="2"/>
</dbReference>
<evidence type="ECO:0000313" key="4">
    <source>
        <dbReference type="EMBL" id="OZU87080.1"/>
    </source>
</evidence>